<dbReference type="RefSeq" id="XP_014663325.1">
    <property type="nucleotide sequence ID" value="XM_014807839.1"/>
</dbReference>
<dbReference type="PROSITE" id="PS00028">
    <property type="entry name" value="ZINC_FINGER_C2H2_1"/>
    <property type="match status" value="3"/>
</dbReference>
<evidence type="ECO:0000259" key="8">
    <source>
        <dbReference type="PROSITE" id="PS50157"/>
    </source>
</evidence>
<evidence type="ECO:0000256" key="6">
    <source>
        <dbReference type="ARBA" id="ARBA00023242"/>
    </source>
</evidence>
<dbReference type="InterPro" id="IPR013087">
    <property type="entry name" value="Znf_C2H2_type"/>
</dbReference>
<protein>
    <submittedName>
        <fullName evidence="10">Uncharacterized protein LOC106806013</fullName>
    </submittedName>
</protein>
<dbReference type="PROSITE" id="PS50157">
    <property type="entry name" value="ZINC_FINGER_C2H2_2"/>
    <property type="match status" value="3"/>
</dbReference>
<name>A0ABM1DTQ4_PRICU</name>
<keyword evidence="6" id="KW-0539">Nucleus</keyword>
<gene>
    <name evidence="10" type="primary">LOC106806013</name>
</gene>
<keyword evidence="3" id="KW-0677">Repeat</keyword>
<feature type="domain" description="C2H2-type" evidence="8">
    <location>
        <begin position="457"/>
        <end position="479"/>
    </location>
</feature>
<keyword evidence="5" id="KW-0862">Zinc</keyword>
<dbReference type="InterPro" id="IPR011044">
    <property type="entry name" value="Quino_amine_DH_bsu"/>
</dbReference>
<evidence type="ECO:0000256" key="7">
    <source>
        <dbReference type="PROSITE-ProRule" id="PRU00042"/>
    </source>
</evidence>
<keyword evidence="4 7" id="KW-0863">Zinc-finger</keyword>
<dbReference type="SUPFAM" id="SSF57667">
    <property type="entry name" value="beta-beta-alpha zinc fingers"/>
    <property type="match status" value="2"/>
</dbReference>
<feature type="domain" description="C2H2-type" evidence="8">
    <location>
        <begin position="522"/>
        <end position="549"/>
    </location>
</feature>
<dbReference type="Gene3D" id="3.30.160.60">
    <property type="entry name" value="Classic Zinc Finger"/>
    <property type="match status" value="2"/>
</dbReference>
<evidence type="ECO:0000256" key="5">
    <source>
        <dbReference type="ARBA" id="ARBA00022833"/>
    </source>
</evidence>
<reference evidence="10" key="1">
    <citation type="submission" date="2025-08" db="UniProtKB">
        <authorList>
            <consortium name="RefSeq"/>
        </authorList>
    </citation>
    <scope>IDENTIFICATION</scope>
</reference>
<evidence type="ECO:0000313" key="9">
    <source>
        <dbReference type="Proteomes" id="UP000695022"/>
    </source>
</evidence>
<dbReference type="PANTHER" id="PTHR24394">
    <property type="entry name" value="ZINC FINGER PROTEIN"/>
    <property type="match status" value="1"/>
</dbReference>
<keyword evidence="9" id="KW-1185">Reference proteome</keyword>
<evidence type="ECO:0000256" key="2">
    <source>
        <dbReference type="ARBA" id="ARBA00022723"/>
    </source>
</evidence>
<dbReference type="SMART" id="SM00355">
    <property type="entry name" value="ZnF_C2H2"/>
    <property type="match status" value="3"/>
</dbReference>
<keyword evidence="2" id="KW-0479">Metal-binding</keyword>
<dbReference type="GeneID" id="106806013"/>
<proteinExistence type="predicted"/>
<evidence type="ECO:0000256" key="4">
    <source>
        <dbReference type="ARBA" id="ARBA00022771"/>
    </source>
</evidence>
<dbReference type="Proteomes" id="UP000695022">
    <property type="component" value="Unplaced"/>
</dbReference>
<organism evidence="9 10">
    <name type="scientific">Priapulus caudatus</name>
    <name type="common">Priapulid worm</name>
    <dbReference type="NCBI Taxonomy" id="37621"/>
    <lineage>
        <taxon>Eukaryota</taxon>
        <taxon>Metazoa</taxon>
        <taxon>Ecdysozoa</taxon>
        <taxon>Scalidophora</taxon>
        <taxon>Priapulida</taxon>
        <taxon>Priapulimorpha</taxon>
        <taxon>Priapulimorphida</taxon>
        <taxon>Priapulidae</taxon>
        <taxon>Priapulus</taxon>
    </lineage>
</organism>
<accession>A0ABM1DTQ4</accession>
<dbReference type="InterPro" id="IPR036236">
    <property type="entry name" value="Znf_C2H2_sf"/>
</dbReference>
<dbReference type="Pfam" id="PF00096">
    <property type="entry name" value="zf-C2H2"/>
    <property type="match status" value="2"/>
</dbReference>
<evidence type="ECO:0000256" key="1">
    <source>
        <dbReference type="ARBA" id="ARBA00004123"/>
    </source>
</evidence>
<feature type="domain" description="C2H2-type" evidence="8">
    <location>
        <begin position="487"/>
        <end position="514"/>
    </location>
</feature>
<dbReference type="PANTHER" id="PTHR24394:SF29">
    <property type="entry name" value="MYONEURIN"/>
    <property type="match status" value="1"/>
</dbReference>
<evidence type="ECO:0000313" key="10">
    <source>
        <dbReference type="RefSeq" id="XP_014663325.1"/>
    </source>
</evidence>
<comment type="subcellular location">
    <subcellularLocation>
        <location evidence="1">Nucleus</location>
    </subcellularLocation>
</comment>
<evidence type="ECO:0000256" key="3">
    <source>
        <dbReference type="ARBA" id="ARBA00022737"/>
    </source>
</evidence>
<dbReference type="SUPFAM" id="SSF50969">
    <property type="entry name" value="YVTN repeat-like/Quinoprotein amine dehydrogenase"/>
    <property type="match status" value="1"/>
</dbReference>
<sequence length="569" mass="62181">MLTSSCYMMNENNGTTVARTETLMAENTGEQQTVTFVDPDTGRLRHAIVLGSDENREQYIVEGERDDAADGAGEHLLVCEGGVQCAPSERRVGVREMRTEVESPTDDDQGHMVIVQDSDGQQYQLSGTGNNKEMFVVGEDGDHQMFVVGDDNKHVVFNGDDGEQFVTERVIEKTNSSDGTSNGQRYLVGTNNEKITLESSEDPRVLVNSSNGQRVLLNSTDGQHVIFNGVEGQRFLVRDRNGQRVFVSESSDNDTDGEQHQVVLSEGEQHQVVLSKGEQHQVVLSEGEQHQVVLDDSEQQQSFVDEESGKRVVLNGNGGAAVIIEDEDGKQYATQVMVNESGEQYILLGQSEGASDADETNRVAREQTDAAVPRGAEAVGFDVAMATTTQTAPGGGGRFVLDPAIRDEIRDHVGRDLVVVEEEGEDRDGMTYVIVEETHETKQRTMRDSAKFKVKPYRCGLCQKEFACKTNCLNHLQTHVVPGGRPYKCERCGQAFGDLPALTRHLSSHDGTSLENNKERPYKCGLCGRVFSFAGSFTSHMRVHSLQDTSAAARNAAAVAADVVVATAL</sequence>